<name>N1PCK4_DOTSN</name>
<evidence type="ECO:0000313" key="2">
    <source>
        <dbReference type="EMBL" id="EME40243.1"/>
    </source>
</evidence>
<dbReference type="InterPro" id="IPR001810">
    <property type="entry name" value="F-box_dom"/>
</dbReference>
<dbReference type="Pfam" id="PF00646">
    <property type="entry name" value="F-box"/>
    <property type="match status" value="1"/>
</dbReference>
<reference evidence="2 3" key="2">
    <citation type="journal article" date="2012" name="PLoS Pathog.">
        <title>Diverse lifestyles and strategies of plant pathogenesis encoded in the genomes of eighteen Dothideomycetes fungi.</title>
        <authorList>
            <person name="Ohm R.A."/>
            <person name="Feau N."/>
            <person name="Henrissat B."/>
            <person name="Schoch C.L."/>
            <person name="Horwitz B.A."/>
            <person name="Barry K.W."/>
            <person name="Condon B.J."/>
            <person name="Copeland A.C."/>
            <person name="Dhillon B."/>
            <person name="Glaser F."/>
            <person name="Hesse C.N."/>
            <person name="Kosti I."/>
            <person name="LaButti K."/>
            <person name="Lindquist E.A."/>
            <person name="Lucas S."/>
            <person name="Salamov A.A."/>
            <person name="Bradshaw R.E."/>
            <person name="Ciuffetti L."/>
            <person name="Hamelin R.C."/>
            <person name="Kema G.H.J."/>
            <person name="Lawrence C."/>
            <person name="Scott J.A."/>
            <person name="Spatafora J.W."/>
            <person name="Turgeon B.G."/>
            <person name="de Wit P.J.G.M."/>
            <person name="Zhong S."/>
            <person name="Goodwin S.B."/>
            <person name="Grigoriev I.V."/>
        </authorList>
    </citation>
    <scope>NUCLEOTIDE SEQUENCE [LARGE SCALE GENOMIC DNA]</scope>
    <source>
        <strain evidence="3">NZE10 / CBS 128990</strain>
    </source>
</reference>
<dbReference type="OrthoDB" id="3642468at2759"/>
<dbReference type="EMBL" id="KB446544">
    <property type="protein sequence ID" value="EME40243.1"/>
    <property type="molecule type" value="Genomic_DNA"/>
</dbReference>
<evidence type="ECO:0000313" key="3">
    <source>
        <dbReference type="Proteomes" id="UP000016933"/>
    </source>
</evidence>
<evidence type="ECO:0000259" key="1">
    <source>
        <dbReference type="PROSITE" id="PS50181"/>
    </source>
</evidence>
<dbReference type="HOGENOM" id="CLU_047427_1_0_1"/>
<dbReference type="SUPFAM" id="SSF81383">
    <property type="entry name" value="F-box domain"/>
    <property type="match status" value="1"/>
</dbReference>
<organism evidence="2 3">
    <name type="scientific">Dothistroma septosporum (strain NZE10 / CBS 128990)</name>
    <name type="common">Red band needle blight fungus</name>
    <name type="synonym">Mycosphaerella pini</name>
    <dbReference type="NCBI Taxonomy" id="675120"/>
    <lineage>
        <taxon>Eukaryota</taxon>
        <taxon>Fungi</taxon>
        <taxon>Dikarya</taxon>
        <taxon>Ascomycota</taxon>
        <taxon>Pezizomycotina</taxon>
        <taxon>Dothideomycetes</taxon>
        <taxon>Dothideomycetidae</taxon>
        <taxon>Mycosphaerellales</taxon>
        <taxon>Mycosphaerellaceae</taxon>
        <taxon>Dothistroma</taxon>
    </lineage>
</organism>
<dbReference type="Proteomes" id="UP000016933">
    <property type="component" value="Unassembled WGS sequence"/>
</dbReference>
<dbReference type="OMA" id="YYMLEAY"/>
<feature type="domain" description="F-box" evidence="1">
    <location>
        <begin position="97"/>
        <end position="145"/>
    </location>
</feature>
<keyword evidence="3" id="KW-1185">Reference proteome</keyword>
<dbReference type="STRING" id="675120.N1PCK4"/>
<sequence length="380" mass="44208">MATTAPVTALSSYEGLADSVENVKDVKDVSLPPPSQAVKEQSVLIEPRKLTKKIVPLDDDEPLIDTTEAIPLKSKKTERMQKRMQKKLRKTKVTSDTKNFLELPSELLEQVLSYLRPSDIFGLMLLNKSTQQYVLDNEHSIARDVLNLRYWSLSRSFHKPLALREVEPVAQASLLTKNYQEKLVIHSKYQHIPKFEEHKICTCMTCVQAWNNLCVILDLHHFQNHLDRREGIPMIQRGRSPEWNTELLESNALAVDKAVDSPLAFARIMQFHLDTIVRTLNRPIHVGKKTVEQKKKLYHLTAADTASGTDTFLERSGRPTYQIPFHRDNYYSLDAYVPNRKWSKEQERWQYWQTHDVDLERIVRWFKPADFEVRTPSTYV</sequence>
<reference evidence="3" key="1">
    <citation type="journal article" date="2012" name="PLoS Genet.">
        <title>The genomes of the fungal plant pathogens Cladosporium fulvum and Dothistroma septosporum reveal adaptation to different hosts and lifestyles but also signatures of common ancestry.</title>
        <authorList>
            <person name="de Wit P.J.G.M."/>
            <person name="van der Burgt A."/>
            <person name="Oekmen B."/>
            <person name="Stergiopoulos I."/>
            <person name="Abd-Elsalam K.A."/>
            <person name="Aerts A.L."/>
            <person name="Bahkali A.H."/>
            <person name="Beenen H.G."/>
            <person name="Chettri P."/>
            <person name="Cox M.P."/>
            <person name="Datema E."/>
            <person name="de Vries R.P."/>
            <person name="Dhillon B."/>
            <person name="Ganley A.R."/>
            <person name="Griffiths S.A."/>
            <person name="Guo Y."/>
            <person name="Hamelin R.C."/>
            <person name="Henrissat B."/>
            <person name="Kabir M.S."/>
            <person name="Jashni M.K."/>
            <person name="Kema G."/>
            <person name="Klaubauf S."/>
            <person name="Lapidus A."/>
            <person name="Levasseur A."/>
            <person name="Lindquist E."/>
            <person name="Mehrabi R."/>
            <person name="Ohm R.A."/>
            <person name="Owen T.J."/>
            <person name="Salamov A."/>
            <person name="Schwelm A."/>
            <person name="Schijlen E."/>
            <person name="Sun H."/>
            <person name="van den Burg H.A."/>
            <person name="van Ham R.C.H.J."/>
            <person name="Zhang S."/>
            <person name="Goodwin S.B."/>
            <person name="Grigoriev I.V."/>
            <person name="Collemare J."/>
            <person name="Bradshaw R.E."/>
        </authorList>
    </citation>
    <scope>NUCLEOTIDE SEQUENCE [LARGE SCALE GENOMIC DNA]</scope>
    <source>
        <strain evidence="3">NZE10 / CBS 128990</strain>
    </source>
</reference>
<dbReference type="InterPro" id="IPR036047">
    <property type="entry name" value="F-box-like_dom_sf"/>
</dbReference>
<dbReference type="AlphaFoldDB" id="N1PCK4"/>
<accession>N1PCK4</accession>
<gene>
    <name evidence="2" type="ORF">DOTSEDRAFT_74894</name>
</gene>
<dbReference type="eggNOG" id="ENOG502SJSX">
    <property type="taxonomic scope" value="Eukaryota"/>
</dbReference>
<protein>
    <recommendedName>
        <fullName evidence="1">F-box domain-containing protein</fullName>
    </recommendedName>
</protein>
<dbReference type="PROSITE" id="PS50181">
    <property type="entry name" value="FBOX"/>
    <property type="match status" value="1"/>
</dbReference>
<proteinExistence type="predicted"/>